<dbReference type="Gene3D" id="3.40.50.300">
    <property type="entry name" value="P-loop containing nucleotide triphosphate hydrolases"/>
    <property type="match status" value="2"/>
</dbReference>
<evidence type="ECO:0000256" key="1">
    <source>
        <dbReference type="ARBA" id="ARBA00022670"/>
    </source>
</evidence>
<proteinExistence type="predicted"/>
<dbReference type="InterPro" id="IPR002078">
    <property type="entry name" value="Sigma_54_int"/>
</dbReference>
<evidence type="ECO:0000256" key="4">
    <source>
        <dbReference type="SAM" id="MobiDB-lite"/>
    </source>
</evidence>
<dbReference type="KEGG" id="mfv:Mfer_0462"/>
<protein>
    <submittedName>
        <fullName evidence="6">Magnesium chelatase ChlI subunit</fullName>
    </submittedName>
</protein>
<organism evidence="6 7">
    <name type="scientific">Methanothermus fervidus (strain ATCC 43054 / DSM 2088 / JCM 10308 / V24 S)</name>
    <dbReference type="NCBI Taxonomy" id="523846"/>
    <lineage>
        <taxon>Archaea</taxon>
        <taxon>Methanobacteriati</taxon>
        <taxon>Methanobacteriota</taxon>
        <taxon>Methanomada group</taxon>
        <taxon>Methanobacteria</taxon>
        <taxon>Methanobacteriales</taxon>
        <taxon>Methanothermaceae</taxon>
        <taxon>Methanothermus</taxon>
    </lineage>
</organism>
<dbReference type="InterPro" id="IPR000523">
    <property type="entry name" value="Mg_chelatse_chII-like_cat_dom"/>
</dbReference>
<dbReference type="CDD" id="cd00009">
    <property type="entry name" value="AAA"/>
    <property type="match status" value="1"/>
</dbReference>
<feature type="compositionally biased region" description="Basic and acidic residues" evidence="4">
    <location>
        <begin position="493"/>
        <end position="503"/>
    </location>
</feature>
<sequence length="503" mass="57103">MYVDMRKEFLEDINTTEDVLIPEDPLDRVIGHDDVMPIIKIAAKQRRNLLLVGPPGIGKSLIAQAISSYLPKPNEEIAVLHNPERPERPIVEVRKRKEIEKESKEFGGSSGKLIDPKEVPANVAEKLGFRCVHCKEYSSAYEKICPKCGRDKFAELNSQKRHVRELLGMFDSNKRSSTSFPKKRVTTTKIINGREEVVIYERVGGNKIRILRPRSFERRGRFSREKRNVIVPLNRKTFVQATGASETELLGDVRHDPYGGHPELGSHPYERVVPGAIHEAHEGVLFIDEIAHIARLQRFILTAMQEKKFPIVGRNPQSAGSSVRVEDVPCDFIFIAACNVSDLQYILPPLRSRIQGEGYEILLDVTMPDTEENRAKMAQFVAQEIVKDGKIPHATRGAVEELIEESKRRARVIDDTDNALSLRLRDLSGIIRMAGDLAVMEGSKYIRRKHVRAAIKRAIPIEDQIIKRYGSYEAAMQKDLTTRYGNKSSFKNNNEESVNRSYM</sequence>
<dbReference type="InterPro" id="IPR003593">
    <property type="entry name" value="AAA+_ATPase"/>
</dbReference>
<dbReference type="SUPFAM" id="SSF52540">
    <property type="entry name" value="P-loop containing nucleoside triphosphate hydrolases"/>
    <property type="match status" value="1"/>
</dbReference>
<reference evidence="6 7" key="1">
    <citation type="journal article" date="2010" name="Stand. Genomic Sci.">
        <title>Complete genome sequence of Methanothermus fervidus type strain (V24S).</title>
        <authorList>
            <person name="Anderson I."/>
            <person name="Djao O.D."/>
            <person name="Misra M."/>
            <person name="Chertkov O."/>
            <person name="Nolan M."/>
            <person name="Lucas S."/>
            <person name="Lapidus A."/>
            <person name="Del Rio T.G."/>
            <person name="Tice H."/>
            <person name="Cheng J.F."/>
            <person name="Tapia R."/>
            <person name="Han C."/>
            <person name="Goodwin L."/>
            <person name="Pitluck S."/>
            <person name="Liolios K."/>
            <person name="Ivanova N."/>
            <person name="Mavromatis K."/>
            <person name="Mikhailova N."/>
            <person name="Pati A."/>
            <person name="Brambilla E."/>
            <person name="Chen A."/>
            <person name="Palaniappan K."/>
            <person name="Land M."/>
            <person name="Hauser L."/>
            <person name="Chang Y.J."/>
            <person name="Jeffries C.D."/>
            <person name="Sikorski J."/>
            <person name="Spring S."/>
            <person name="Rohde M."/>
            <person name="Eichinger K."/>
            <person name="Huber H."/>
            <person name="Wirth R."/>
            <person name="Goker M."/>
            <person name="Detter J.C."/>
            <person name="Woyke T."/>
            <person name="Bristow J."/>
            <person name="Eisen J.A."/>
            <person name="Markowitz V."/>
            <person name="Hugenholtz P."/>
            <person name="Klenk H.P."/>
            <person name="Kyrpides N.C."/>
        </authorList>
    </citation>
    <scope>NUCLEOTIDE SEQUENCE [LARGE SCALE GENOMIC DNA]</scope>
    <source>
        <strain evidence="7">ATCC 43054 / DSM 2088 / JCM 10308 / V24 S</strain>
    </source>
</reference>
<evidence type="ECO:0000256" key="2">
    <source>
        <dbReference type="ARBA" id="ARBA00022801"/>
    </source>
</evidence>
<evidence type="ECO:0000313" key="6">
    <source>
        <dbReference type="EMBL" id="ADP77262.1"/>
    </source>
</evidence>
<dbReference type="HOGENOM" id="CLU_550564_0_0_2"/>
<dbReference type="GO" id="GO:0008236">
    <property type="term" value="F:serine-type peptidase activity"/>
    <property type="evidence" value="ECO:0007669"/>
    <property type="project" value="UniProtKB-KW"/>
</dbReference>
<dbReference type="PANTHER" id="PTHR42759:SF1">
    <property type="entry name" value="MAGNESIUM-CHELATASE SUBUNIT CHLD"/>
    <property type="match status" value="1"/>
</dbReference>
<dbReference type="InterPro" id="IPR027417">
    <property type="entry name" value="P-loop_NTPase"/>
</dbReference>
<dbReference type="InterPro" id="IPR050764">
    <property type="entry name" value="CbbQ/NirQ/NorQ/GpvN"/>
</dbReference>
<evidence type="ECO:0000259" key="5">
    <source>
        <dbReference type="SMART" id="SM00382"/>
    </source>
</evidence>
<keyword evidence="3" id="KW-0720">Serine protease</keyword>
<dbReference type="Pfam" id="PF20436">
    <property type="entry name" value="LonB_AAA-LID"/>
    <property type="match status" value="1"/>
</dbReference>
<keyword evidence="2" id="KW-0378">Hydrolase</keyword>
<dbReference type="Pfam" id="PF00158">
    <property type="entry name" value="Sigma54_activat"/>
    <property type="match status" value="1"/>
</dbReference>
<gene>
    <name evidence="6" type="ordered locus">Mfer_0462</name>
</gene>
<evidence type="ECO:0000256" key="3">
    <source>
        <dbReference type="ARBA" id="ARBA00022825"/>
    </source>
</evidence>
<dbReference type="AlphaFoldDB" id="E3GY80"/>
<feature type="region of interest" description="Disordered" evidence="4">
    <location>
        <begin position="484"/>
        <end position="503"/>
    </location>
</feature>
<dbReference type="Pfam" id="PF01078">
    <property type="entry name" value="Mg_chelatase"/>
    <property type="match status" value="1"/>
</dbReference>
<dbReference type="PANTHER" id="PTHR42759">
    <property type="entry name" value="MOXR FAMILY PROTEIN"/>
    <property type="match status" value="1"/>
</dbReference>
<dbReference type="Proteomes" id="UP000002315">
    <property type="component" value="Chromosome"/>
</dbReference>
<dbReference type="GO" id="GO:0005524">
    <property type="term" value="F:ATP binding"/>
    <property type="evidence" value="ECO:0007669"/>
    <property type="project" value="InterPro"/>
</dbReference>
<dbReference type="InterPro" id="IPR046843">
    <property type="entry name" value="LonB_AAA-LID"/>
</dbReference>
<accession>E3GY80</accession>
<evidence type="ECO:0000313" key="7">
    <source>
        <dbReference type="Proteomes" id="UP000002315"/>
    </source>
</evidence>
<dbReference type="STRING" id="523846.Mfer_0462"/>
<keyword evidence="1" id="KW-0645">Protease</keyword>
<dbReference type="GO" id="GO:0006355">
    <property type="term" value="P:regulation of DNA-templated transcription"/>
    <property type="evidence" value="ECO:0007669"/>
    <property type="project" value="InterPro"/>
</dbReference>
<dbReference type="OrthoDB" id="64652at2157"/>
<dbReference type="EMBL" id="CP002278">
    <property type="protein sequence ID" value="ADP77262.1"/>
    <property type="molecule type" value="Genomic_DNA"/>
</dbReference>
<feature type="domain" description="AAA+ ATPase" evidence="5">
    <location>
        <begin position="45"/>
        <end position="331"/>
    </location>
</feature>
<name>E3GY80_METFV</name>
<keyword evidence="7" id="KW-1185">Reference proteome</keyword>
<dbReference type="GO" id="GO:0006508">
    <property type="term" value="P:proteolysis"/>
    <property type="evidence" value="ECO:0007669"/>
    <property type="project" value="UniProtKB-KW"/>
</dbReference>
<dbReference type="Gene3D" id="1.10.8.60">
    <property type="match status" value="1"/>
</dbReference>
<dbReference type="SMART" id="SM00382">
    <property type="entry name" value="AAA"/>
    <property type="match status" value="1"/>
</dbReference>